<dbReference type="Gene3D" id="3.40.630.30">
    <property type="match status" value="1"/>
</dbReference>
<dbReference type="AlphaFoldDB" id="A0A430B9F7"/>
<accession>A0A430B9F7</accession>
<dbReference type="GO" id="GO:0004343">
    <property type="term" value="F:glucosamine 6-phosphate N-acetyltransferase activity"/>
    <property type="evidence" value="ECO:0007669"/>
    <property type="project" value="TreeGrafter"/>
</dbReference>
<dbReference type="EMBL" id="NGKB01000001">
    <property type="protein sequence ID" value="RSU16955.1"/>
    <property type="molecule type" value="Genomic_DNA"/>
</dbReference>
<proteinExistence type="predicted"/>
<dbReference type="SUPFAM" id="SSF55729">
    <property type="entry name" value="Acyl-CoA N-acyltransferases (Nat)"/>
    <property type="match status" value="1"/>
</dbReference>
<evidence type="ECO:0000313" key="3">
    <source>
        <dbReference type="Proteomes" id="UP000288028"/>
    </source>
</evidence>
<reference evidence="2 3" key="1">
    <citation type="submission" date="2017-05" db="EMBL/GenBank/DDBJ databases">
        <title>Vagococcus spp. assemblies.</title>
        <authorList>
            <person name="Gulvik C.A."/>
        </authorList>
    </citation>
    <scope>NUCLEOTIDE SEQUENCE [LARGE SCALE GENOMIC DNA]</scope>
    <source>
        <strain evidence="2 3">SS1714</strain>
    </source>
</reference>
<protein>
    <submittedName>
        <fullName evidence="2">GNAT family N-acetyltransferase</fullName>
    </submittedName>
</protein>
<gene>
    <name evidence="2" type="ORF">CBF28_00565</name>
</gene>
<dbReference type="Proteomes" id="UP000288028">
    <property type="component" value="Unassembled WGS sequence"/>
</dbReference>
<comment type="caution">
    <text evidence="2">The sequence shown here is derived from an EMBL/GenBank/DDBJ whole genome shotgun (WGS) entry which is preliminary data.</text>
</comment>
<feature type="domain" description="N-acetyltransferase" evidence="1">
    <location>
        <begin position="1"/>
        <end position="142"/>
    </location>
</feature>
<evidence type="ECO:0000313" key="2">
    <source>
        <dbReference type="EMBL" id="RSU16955.1"/>
    </source>
</evidence>
<organism evidence="2 3">
    <name type="scientific">Vagococcus carniphilus</name>
    <dbReference type="NCBI Taxonomy" id="218144"/>
    <lineage>
        <taxon>Bacteria</taxon>
        <taxon>Bacillati</taxon>
        <taxon>Bacillota</taxon>
        <taxon>Bacilli</taxon>
        <taxon>Lactobacillales</taxon>
        <taxon>Enterococcaceae</taxon>
        <taxon>Vagococcus</taxon>
    </lineage>
</organism>
<dbReference type="PANTHER" id="PTHR13355">
    <property type="entry name" value="GLUCOSAMINE 6-PHOSPHATE N-ACETYLTRANSFERASE"/>
    <property type="match status" value="1"/>
</dbReference>
<dbReference type="InterPro" id="IPR000182">
    <property type="entry name" value="GNAT_dom"/>
</dbReference>
<dbReference type="PROSITE" id="PS51186">
    <property type="entry name" value="GNAT"/>
    <property type="match status" value="1"/>
</dbReference>
<dbReference type="Pfam" id="PF13673">
    <property type="entry name" value="Acetyltransf_10"/>
    <property type="match status" value="1"/>
</dbReference>
<dbReference type="InterPro" id="IPR039143">
    <property type="entry name" value="GNPNAT1-like"/>
</dbReference>
<keyword evidence="2" id="KW-0808">Transferase</keyword>
<evidence type="ECO:0000259" key="1">
    <source>
        <dbReference type="PROSITE" id="PS51186"/>
    </source>
</evidence>
<dbReference type="CDD" id="cd04301">
    <property type="entry name" value="NAT_SF"/>
    <property type="match status" value="1"/>
</dbReference>
<dbReference type="PANTHER" id="PTHR13355:SF11">
    <property type="entry name" value="GLUCOSAMINE 6-PHOSPHATE N-ACETYLTRANSFERASE"/>
    <property type="match status" value="1"/>
</dbReference>
<sequence>MTIKHTEDIHSTIYEDALAIRKEVFVTEQQVPLSLEVEDEELCVHFVLYDDNEPAATVRLFPKDNSTYKIQRMAVLKQYRKKGYGRKIMIAAEEYAKNVGKTQTLLGAQTHALAFYESMGYEAFGDEFLDAGIKHFNMKKEI</sequence>
<dbReference type="InterPro" id="IPR016181">
    <property type="entry name" value="Acyl_CoA_acyltransferase"/>
</dbReference>
<keyword evidence="3" id="KW-1185">Reference proteome</keyword>
<name>A0A430B9F7_9ENTE</name>
<dbReference type="OrthoDB" id="9796171at2"/>